<dbReference type="Proteomes" id="UP001596312">
    <property type="component" value="Unassembled WGS sequence"/>
</dbReference>
<dbReference type="RefSeq" id="WP_340605838.1">
    <property type="nucleotide sequence ID" value="NZ_JBBMXV010000014.1"/>
</dbReference>
<reference evidence="2" key="1">
    <citation type="journal article" date="2014" name="Int. J. Syst. Evol. Microbiol.">
        <title>Complete genome sequence of Corynebacterium casei LMG S-19264T (=DSM 44701T), isolated from a smear-ripened cheese.</title>
        <authorList>
            <consortium name="US DOE Joint Genome Institute (JGI-PGF)"/>
            <person name="Walter F."/>
            <person name="Albersmeier A."/>
            <person name="Kalinowski J."/>
            <person name="Ruckert C."/>
        </authorList>
    </citation>
    <scope>NUCLEOTIDE SEQUENCE [LARGE SCALE GENOMIC DNA]</scope>
    <source>
        <strain evidence="2">CGMCC 1.15793</strain>
    </source>
</reference>
<protein>
    <recommendedName>
        <fullName evidence="5">DUF1102 domain-containing protein</fullName>
    </recommendedName>
</protein>
<accession>A0ABD5VB62</accession>
<dbReference type="EMBL" id="JBHSXQ010000014">
    <property type="protein sequence ID" value="MFC6907239.1"/>
    <property type="molecule type" value="Genomic_DNA"/>
</dbReference>
<gene>
    <name evidence="2" type="ORF">ACFQGH_18845</name>
    <name evidence="3" type="ORF">ACFQGH_19080</name>
</gene>
<dbReference type="EMBL" id="JBHSXQ010000015">
    <property type="protein sequence ID" value="MFC6907286.1"/>
    <property type="molecule type" value="Genomic_DNA"/>
</dbReference>
<proteinExistence type="predicted"/>
<evidence type="ECO:0000313" key="3">
    <source>
        <dbReference type="EMBL" id="MFC6907286.1"/>
    </source>
</evidence>
<evidence type="ECO:0000313" key="4">
    <source>
        <dbReference type="Proteomes" id="UP001596312"/>
    </source>
</evidence>
<keyword evidence="4" id="KW-1185">Reference proteome</keyword>
<feature type="region of interest" description="Disordered" evidence="1">
    <location>
        <begin position="103"/>
        <end position="156"/>
    </location>
</feature>
<comment type="caution">
    <text evidence="2">The sequence shown here is derived from an EMBL/GenBank/DDBJ whole genome shotgun (WGS) entry which is preliminary data.</text>
</comment>
<evidence type="ECO:0000313" key="2">
    <source>
        <dbReference type="EMBL" id="MFC6907239.1"/>
    </source>
</evidence>
<reference evidence="4" key="2">
    <citation type="journal article" date="2019" name="Int. J. Syst. Evol. Microbiol.">
        <title>The Global Catalogue of Microorganisms (GCM) 10K type strain sequencing project: providing services to taxonomists for standard genome sequencing and annotation.</title>
        <authorList>
            <consortium name="The Broad Institute Genomics Platform"/>
            <consortium name="The Broad Institute Genome Sequencing Center for Infectious Disease"/>
            <person name="Wu L."/>
            <person name="Ma J."/>
        </authorList>
    </citation>
    <scope>NUCLEOTIDE SEQUENCE [LARGE SCALE GENOMIC DNA]</scope>
    <source>
        <strain evidence="4">CGMCC 1.3240</strain>
    </source>
</reference>
<organism evidence="2 4">
    <name type="scientific">Halalkalicoccus tibetensis</name>
    <dbReference type="NCBI Taxonomy" id="175632"/>
    <lineage>
        <taxon>Archaea</taxon>
        <taxon>Methanobacteriati</taxon>
        <taxon>Methanobacteriota</taxon>
        <taxon>Stenosarchaea group</taxon>
        <taxon>Halobacteria</taxon>
        <taxon>Halobacteriales</taxon>
        <taxon>Halococcaceae</taxon>
        <taxon>Halalkalicoccus</taxon>
    </lineage>
</organism>
<sequence>MGSGVLFGTGAFASTDADRSVSIAIAGDASAYLGIEGHPDYTGTEVAGGVEVVTLEMGELDGADGEGVNQRATTTIDEILTFTNQSANDIDIEIDSDVDEISFDPSSFSGLSPGSSESTGITIDTTDEPEEDLTGDLTINATLAGDGGDGGGEDGD</sequence>
<name>A0ABD5VB62_9EURY</name>
<reference evidence="2" key="3">
    <citation type="submission" date="2024-09" db="EMBL/GenBank/DDBJ databases">
        <authorList>
            <person name="Sun Q."/>
        </authorList>
    </citation>
    <scope>NUCLEOTIDE SEQUENCE</scope>
    <source>
        <strain evidence="2">CGMCC 1.15793</strain>
    </source>
</reference>
<evidence type="ECO:0000256" key="1">
    <source>
        <dbReference type="SAM" id="MobiDB-lite"/>
    </source>
</evidence>
<dbReference type="AlphaFoldDB" id="A0ABD5VB62"/>
<feature type="compositionally biased region" description="Acidic residues" evidence="1">
    <location>
        <begin position="125"/>
        <end position="134"/>
    </location>
</feature>
<feature type="compositionally biased region" description="Low complexity" evidence="1">
    <location>
        <begin position="103"/>
        <end position="118"/>
    </location>
</feature>
<evidence type="ECO:0008006" key="5">
    <source>
        <dbReference type="Google" id="ProtNLM"/>
    </source>
</evidence>